<dbReference type="GeneID" id="49613098"/>
<dbReference type="Gene3D" id="2.180.10.10">
    <property type="entry name" value="RHS repeat-associated core"/>
    <property type="match status" value="2"/>
</dbReference>
<name>A0AAD0R015_PSEDL</name>
<sequence>MATSKDTAHGTSPVKSCEGLYTKLPGLGTITVNPMTGDGQFKLPIANLGSADGGAFFELALTSACNNPVLHLIPIGTWSQSFKLSGGADDPRIDMDYELDFDEVMHPDGRSIKAHLNNKGRTDGSDFVLDAVTFAKARTEYAIQQQRGSREATEAELENMTDAELKAHQEKYSHFKEIDNKTVGLIAKNGVVYEFECWGTGRPHSISNMLLTRVAQPRARALTFSWKNQNSDKPRLASINDGLGDLLSVTWTSDKKFQLAVYPNTPRAMTYDVSLKDNAWEIEVEGDDPLAENQVYRIDTTAGKINGIELKTKYGTFNNVDKVRVDQEVLTYKEGKILRHEIAMADKLDSSAHEYTYQTEKTTVVAKHGAEEVAKRTLEYKEGMQVAEENVVKGVTTRRRFSTEMDEKQGRITFTTSSKVGDNSEQKSEITLDALGNLVKLIEGDQIIEWSYFNNYRNFEVREWRVARAEKNIAAYIYRTLFGVINTDVAPIVFGSNSGLTSSVFSYSSVLSSVAACDYAKASFNLPVEINYPGDFDGLSVHVESQKVSRVVNGKPKVVQVTYFGYEKLPCKPRDGVSRSHIVVPTKKLTVLNPEIEDVDLTEIQHGLAKKGAADWFSLLDKQIDKAQSDDEKDAYKAQKSFLEESLKAQSKLNSKGFKLKNLNATNIQVEELTYYTDEESPTFGNVKSQTSYLIDKDGKEVEKSRKRTSIEHAADAEDKREHAITIKVKADKIELVSSQKRAGVDEHILQTQDSDGLQTHWVYGKNGLVASEQHKLGHVETAKIVYSTDLLDSGLMRYQVSDSESGDGLRVTFDGLGRECEVYRSRDGKAWLLWSQVSYDSKGRTSKSTEYDYDGVGKRLSSHETSWAFDKTKKNCTITKILRGGDNKEIGRSSQVVASTDEGLSVTRGTLKTLRKLDVTSKSLTVIESNSDGKASQVERTVAFNAAGLPTSLKITSGLDKQRKVLFESANNYNAEGLLESQTVNAQQLAAYEYDAYGRLIKQDNSGSVVSWGYSPFSNSAIATGVAITGADGVATTLGSQSLDALSRVVERTVNGNAQTFSYSSASLPGFTAEPAGPETMSGYTSGWDALTYTETCPVSDSIAGDSENQLSTVSRFSLRGRLLEMTDIGGNVTTYKYDVDGRISETSSAVCKCSFVFADDGRLKEETVEDLTNQRSMKVSYAYDLLGNETSRTFTCDGMKEHVVERTLKKDGRLEKRTIKIDGKEDGTENYEYDAQGRLVKWNSTDGGYYYRDGLRVNKQTYSYDALGNVVSTRPTQNYHSFPWGPKMDRTFAEGKPGLLQKQENETSIGSDSQGRWTNNRKSYHANGQVDCSQWHGPVYSTGTTRLKFGYDDLGRLRALFTFGNNDSPRGFQFHYREGKIYARSQVTTNSHMWNGVTQRKMILLNESPGCFLQQCCDLKKGTEQPAQYTFELRDATGTVFATLNGDGKLHYHLYSPYGQRWRGGEWEDWLGFKGEVLLPDETYYFGSYRAYDPKLMSFCSPDSWSPFGRGGPAAYAYCAGDPVNYHDPSGHQIVAQYQRQDGTAAMYSKEFRIAMAIVNVAVAPFTGGASLAVAVGATGLAMVSAGFDIASILLEDSDPELAGAFSVLGFGFGLASMGAGLAEGPGRIANNGARPSTAAVVSKRMGGESGFQTLSDDFRYFYDVHKGKPRIVLEGHGLPGIIQVEGKLLDAKGLLKYLDAKGVKYKGMEFKLHVCHSADFYDAGYNSLAGDLHLKLGVTVKGYEGELELAGLVGKYNYTDPHAFGNATTTKYHLDRPFEEYVMRKGRDVGVAHLQPRKLDWVYPESGNPFLKQYEYWKPVTYHANLLDPSNPLRRVRQYTPEMLMKRFKKNPLIYADPYAAPGSPPRLTEGELC</sequence>
<dbReference type="NCBIfam" id="TIGR03696">
    <property type="entry name" value="Rhs_assc_core"/>
    <property type="match status" value="1"/>
</dbReference>
<dbReference type="EMBL" id="CP031146">
    <property type="protein sequence ID" value="AXM95506.1"/>
    <property type="molecule type" value="Genomic_DNA"/>
</dbReference>
<dbReference type="Pfam" id="PF25023">
    <property type="entry name" value="TEN_YD-shell"/>
    <property type="match status" value="1"/>
</dbReference>
<feature type="domain" description="Teneurin-like YD-shell" evidence="2">
    <location>
        <begin position="1166"/>
        <end position="1505"/>
    </location>
</feature>
<dbReference type="InterPro" id="IPR022385">
    <property type="entry name" value="Rhs_assc_core"/>
</dbReference>
<dbReference type="PANTHER" id="PTHR32305">
    <property type="match status" value="1"/>
</dbReference>
<gene>
    <name evidence="3" type="ORF">DVB73_06665</name>
</gene>
<proteinExistence type="predicted"/>
<evidence type="ECO:0000256" key="1">
    <source>
        <dbReference type="ARBA" id="ARBA00022737"/>
    </source>
</evidence>
<dbReference type="InterPro" id="IPR050708">
    <property type="entry name" value="T6SS_VgrG/RHS"/>
</dbReference>
<dbReference type="RefSeq" id="WP_016394445.1">
    <property type="nucleotide sequence ID" value="NZ_CP031146.1"/>
</dbReference>
<evidence type="ECO:0000259" key="2">
    <source>
        <dbReference type="Pfam" id="PF25023"/>
    </source>
</evidence>
<evidence type="ECO:0000313" key="4">
    <source>
        <dbReference type="Proteomes" id="UP000256503"/>
    </source>
</evidence>
<keyword evidence="1" id="KW-0677">Repeat</keyword>
<organism evidence="3 4">
    <name type="scientific">Pseudomonas plecoglossicida</name>
    <dbReference type="NCBI Taxonomy" id="70775"/>
    <lineage>
        <taxon>Bacteria</taxon>
        <taxon>Pseudomonadati</taxon>
        <taxon>Pseudomonadota</taxon>
        <taxon>Gammaproteobacteria</taxon>
        <taxon>Pseudomonadales</taxon>
        <taxon>Pseudomonadaceae</taxon>
        <taxon>Pseudomonas</taxon>
    </lineage>
</organism>
<dbReference type="PANTHER" id="PTHR32305:SF15">
    <property type="entry name" value="PROTEIN RHSA-RELATED"/>
    <property type="match status" value="1"/>
</dbReference>
<dbReference type="Pfam" id="PF05593">
    <property type="entry name" value="RHS_repeat"/>
    <property type="match status" value="1"/>
</dbReference>
<accession>A0AAD0R015</accession>
<dbReference type="InterPro" id="IPR056823">
    <property type="entry name" value="TEN-like_YD-shell"/>
</dbReference>
<dbReference type="InterPro" id="IPR031325">
    <property type="entry name" value="RHS_repeat"/>
</dbReference>
<reference evidence="3 4" key="1">
    <citation type="submission" date="2018-07" db="EMBL/GenBank/DDBJ databases">
        <title>Complete genome sequence of a Pseudomonas plecoglossicida strain pathogenic to the marine fish, Larimichthys crocea.</title>
        <authorList>
            <person name="Tao Z."/>
        </authorList>
    </citation>
    <scope>NUCLEOTIDE SEQUENCE [LARGE SCALE GENOMIC DNA]</scope>
    <source>
        <strain evidence="3 4">XSDHY-P</strain>
    </source>
</reference>
<evidence type="ECO:0000313" key="3">
    <source>
        <dbReference type="EMBL" id="AXM95506.1"/>
    </source>
</evidence>
<protein>
    <recommendedName>
        <fullName evidence="2">Teneurin-like YD-shell domain-containing protein</fullName>
    </recommendedName>
</protein>
<dbReference type="Proteomes" id="UP000256503">
    <property type="component" value="Chromosome"/>
</dbReference>